<evidence type="ECO:0000313" key="11">
    <source>
        <dbReference type="Proteomes" id="UP000184546"/>
    </source>
</evidence>
<feature type="transmembrane region" description="Helical" evidence="9">
    <location>
        <begin position="45"/>
        <end position="65"/>
    </location>
</feature>
<keyword evidence="11" id="KW-1185">Reference proteome</keyword>
<proteinExistence type="inferred from homology"/>
<dbReference type="InterPro" id="IPR009582">
    <property type="entry name" value="Spc2/SPCS2"/>
</dbReference>
<dbReference type="OrthoDB" id="29558at2759"/>
<dbReference type="GO" id="GO:0005787">
    <property type="term" value="C:signal peptidase complex"/>
    <property type="evidence" value="ECO:0007669"/>
    <property type="project" value="InterPro"/>
</dbReference>
<dbReference type="GO" id="GO:0045047">
    <property type="term" value="P:protein targeting to ER"/>
    <property type="evidence" value="ECO:0007669"/>
    <property type="project" value="TreeGrafter"/>
</dbReference>
<dbReference type="GeneID" id="30971370"/>
<dbReference type="Pfam" id="PF06703">
    <property type="entry name" value="SPC25"/>
    <property type="match status" value="1"/>
</dbReference>
<evidence type="ECO:0000256" key="9">
    <source>
        <dbReference type="SAM" id="Phobius"/>
    </source>
</evidence>
<evidence type="ECO:0000256" key="7">
    <source>
        <dbReference type="ARBA" id="ARBA00023136"/>
    </source>
</evidence>
<evidence type="ECO:0000313" key="10">
    <source>
        <dbReference type="EMBL" id="OJJ98226.1"/>
    </source>
</evidence>
<dbReference type="Proteomes" id="UP000184546">
    <property type="component" value="Unassembled WGS sequence"/>
</dbReference>
<dbReference type="PANTHER" id="PTHR13085:SF0">
    <property type="entry name" value="SIGNAL PEPTIDASE COMPLEX SUBUNIT 2"/>
    <property type="match status" value="1"/>
</dbReference>
<keyword evidence="4 9" id="KW-0812">Transmembrane</keyword>
<dbReference type="AlphaFoldDB" id="A0A1L9WPX9"/>
<dbReference type="EMBL" id="KV878980">
    <property type="protein sequence ID" value="OJJ98226.1"/>
    <property type="molecule type" value="Genomic_DNA"/>
</dbReference>
<keyword evidence="5" id="KW-0256">Endoplasmic reticulum</keyword>
<comment type="function">
    <text evidence="8">Component of the signal peptidase complex (SPC) which catalyzes the cleavage of N-terminal signal sequences from nascent proteins as they are translocated into the lumen of the endoplasmic reticulum. Enhances the enzymatic activity of SPC and facilitates the interactions between different components of the translocation site.</text>
</comment>
<evidence type="ECO:0000256" key="5">
    <source>
        <dbReference type="ARBA" id="ARBA00022824"/>
    </source>
</evidence>
<accession>A0A1L9WPX9</accession>
<gene>
    <name evidence="10" type="ORF">ASPACDRAFT_1857554</name>
</gene>
<evidence type="ECO:0000256" key="4">
    <source>
        <dbReference type="ARBA" id="ARBA00022692"/>
    </source>
</evidence>
<organism evidence="10 11">
    <name type="scientific">Aspergillus aculeatus (strain ATCC 16872 / CBS 172.66 / WB 5094)</name>
    <dbReference type="NCBI Taxonomy" id="690307"/>
    <lineage>
        <taxon>Eukaryota</taxon>
        <taxon>Fungi</taxon>
        <taxon>Dikarya</taxon>
        <taxon>Ascomycota</taxon>
        <taxon>Pezizomycotina</taxon>
        <taxon>Eurotiomycetes</taxon>
        <taxon>Eurotiomycetidae</taxon>
        <taxon>Eurotiales</taxon>
        <taxon>Aspergillaceae</taxon>
        <taxon>Aspergillus</taxon>
        <taxon>Aspergillus subgen. Circumdati</taxon>
    </lineage>
</organism>
<dbReference type="OMA" id="KHACDDA"/>
<keyword evidence="7 9" id="KW-0472">Membrane</keyword>
<protein>
    <recommendedName>
        <fullName evidence="3">Signal peptidase complex subunit 2</fullName>
    </recommendedName>
</protein>
<sequence>MSSAEAPKVPVYSSNDLKSTTDDALAPHLTTLPQPYRFTQDNTMLNVRLVLGYAAVAIAGFTFYADRMLKWEATRSPWILAAVASYFILNSMLTYWIWAVEAGEVFRGKRKSGETIIIRSSVKKHSPLYKLKVQYTSPAGKVIQEKEIETSFTKWFAADGTFHIQPLRDWLASEIEVLRLATNEIQKKTGGVASHVAVQEAEPVEGGKSATKRK</sequence>
<keyword evidence="6 9" id="KW-1133">Transmembrane helix</keyword>
<dbReference type="VEuPathDB" id="FungiDB:ASPACDRAFT_1857554"/>
<reference evidence="11" key="1">
    <citation type="journal article" date="2017" name="Genome Biol.">
        <title>Comparative genomics reveals high biological diversity and specific adaptations in the industrially and medically important fungal genus Aspergillus.</title>
        <authorList>
            <person name="de Vries R.P."/>
            <person name="Riley R."/>
            <person name="Wiebenga A."/>
            <person name="Aguilar-Osorio G."/>
            <person name="Amillis S."/>
            <person name="Uchima C.A."/>
            <person name="Anderluh G."/>
            <person name="Asadollahi M."/>
            <person name="Askin M."/>
            <person name="Barry K."/>
            <person name="Battaglia E."/>
            <person name="Bayram O."/>
            <person name="Benocci T."/>
            <person name="Braus-Stromeyer S.A."/>
            <person name="Caldana C."/>
            <person name="Canovas D."/>
            <person name="Cerqueira G.C."/>
            <person name="Chen F."/>
            <person name="Chen W."/>
            <person name="Choi C."/>
            <person name="Clum A."/>
            <person name="Dos Santos R.A."/>
            <person name="Damasio A.R."/>
            <person name="Diallinas G."/>
            <person name="Emri T."/>
            <person name="Fekete E."/>
            <person name="Flipphi M."/>
            <person name="Freyberg S."/>
            <person name="Gallo A."/>
            <person name="Gournas C."/>
            <person name="Habgood R."/>
            <person name="Hainaut M."/>
            <person name="Harispe M.L."/>
            <person name="Henrissat B."/>
            <person name="Hilden K.S."/>
            <person name="Hope R."/>
            <person name="Hossain A."/>
            <person name="Karabika E."/>
            <person name="Karaffa L."/>
            <person name="Karanyi Z."/>
            <person name="Krasevec N."/>
            <person name="Kuo A."/>
            <person name="Kusch H."/>
            <person name="LaButti K."/>
            <person name="Lagendijk E.L."/>
            <person name="Lapidus A."/>
            <person name="Levasseur A."/>
            <person name="Lindquist E."/>
            <person name="Lipzen A."/>
            <person name="Logrieco A.F."/>
            <person name="MacCabe A."/>
            <person name="Maekelae M.R."/>
            <person name="Malavazi I."/>
            <person name="Melin P."/>
            <person name="Meyer V."/>
            <person name="Mielnichuk N."/>
            <person name="Miskei M."/>
            <person name="Molnar A.P."/>
            <person name="Mule G."/>
            <person name="Ngan C.Y."/>
            <person name="Orejas M."/>
            <person name="Orosz E."/>
            <person name="Ouedraogo J.P."/>
            <person name="Overkamp K.M."/>
            <person name="Park H.-S."/>
            <person name="Perrone G."/>
            <person name="Piumi F."/>
            <person name="Punt P.J."/>
            <person name="Ram A.F."/>
            <person name="Ramon A."/>
            <person name="Rauscher S."/>
            <person name="Record E."/>
            <person name="Riano-Pachon D.M."/>
            <person name="Robert V."/>
            <person name="Roehrig J."/>
            <person name="Ruller R."/>
            <person name="Salamov A."/>
            <person name="Salih N.S."/>
            <person name="Samson R.A."/>
            <person name="Sandor E."/>
            <person name="Sanguinetti M."/>
            <person name="Schuetze T."/>
            <person name="Sepcic K."/>
            <person name="Shelest E."/>
            <person name="Sherlock G."/>
            <person name="Sophianopoulou V."/>
            <person name="Squina F.M."/>
            <person name="Sun H."/>
            <person name="Susca A."/>
            <person name="Todd R.B."/>
            <person name="Tsang A."/>
            <person name="Unkles S.E."/>
            <person name="van de Wiele N."/>
            <person name="van Rossen-Uffink D."/>
            <person name="Oliveira J.V."/>
            <person name="Vesth T.C."/>
            <person name="Visser J."/>
            <person name="Yu J.-H."/>
            <person name="Zhou M."/>
            <person name="Andersen M.R."/>
            <person name="Archer D.B."/>
            <person name="Baker S.E."/>
            <person name="Benoit I."/>
            <person name="Brakhage A.A."/>
            <person name="Braus G.H."/>
            <person name="Fischer R."/>
            <person name="Frisvad J.C."/>
            <person name="Goldman G.H."/>
            <person name="Houbraken J."/>
            <person name="Oakley B."/>
            <person name="Pocsi I."/>
            <person name="Scazzocchio C."/>
            <person name="Seiboth B."/>
            <person name="vanKuyk P.A."/>
            <person name="Wortman J."/>
            <person name="Dyer P.S."/>
            <person name="Grigoriev I.V."/>
        </authorList>
    </citation>
    <scope>NUCLEOTIDE SEQUENCE [LARGE SCALE GENOMIC DNA]</scope>
    <source>
        <strain evidence="11">ATCC 16872 / CBS 172.66 / WB 5094</strain>
    </source>
</reference>
<dbReference type="GO" id="GO:0006465">
    <property type="term" value="P:signal peptide processing"/>
    <property type="evidence" value="ECO:0007669"/>
    <property type="project" value="InterPro"/>
</dbReference>
<evidence type="ECO:0000256" key="3">
    <source>
        <dbReference type="ARBA" id="ARBA00017057"/>
    </source>
</evidence>
<comment type="similarity">
    <text evidence="2">Belongs to the SPCS2 family.</text>
</comment>
<evidence type="ECO:0000256" key="2">
    <source>
        <dbReference type="ARBA" id="ARBA00007324"/>
    </source>
</evidence>
<evidence type="ECO:0000256" key="6">
    <source>
        <dbReference type="ARBA" id="ARBA00022989"/>
    </source>
</evidence>
<name>A0A1L9WPX9_ASPA1</name>
<comment type="subcellular location">
    <subcellularLocation>
        <location evidence="1">Endoplasmic reticulum membrane</location>
        <topology evidence="1">Multi-pass membrane protein</topology>
    </subcellularLocation>
</comment>
<feature type="transmembrane region" description="Helical" evidence="9">
    <location>
        <begin position="77"/>
        <end position="98"/>
    </location>
</feature>
<evidence type="ECO:0000256" key="1">
    <source>
        <dbReference type="ARBA" id="ARBA00004477"/>
    </source>
</evidence>
<dbReference type="RefSeq" id="XP_020054566.1">
    <property type="nucleotide sequence ID" value="XM_020197556.1"/>
</dbReference>
<dbReference type="PANTHER" id="PTHR13085">
    <property type="entry name" value="MICROSOMAL SIGNAL PEPTIDASE 25 KDA SUBUNIT"/>
    <property type="match status" value="1"/>
</dbReference>
<evidence type="ECO:0000256" key="8">
    <source>
        <dbReference type="ARBA" id="ARBA00045608"/>
    </source>
</evidence>